<dbReference type="EMBL" id="AUZY01011193">
    <property type="protein sequence ID" value="EQD35731.1"/>
    <property type="molecule type" value="Genomic_DNA"/>
</dbReference>
<reference evidence="1" key="1">
    <citation type="submission" date="2013-08" db="EMBL/GenBank/DDBJ databases">
        <authorList>
            <person name="Mendez C."/>
            <person name="Richter M."/>
            <person name="Ferrer M."/>
            <person name="Sanchez J."/>
        </authorList>
    </citation>
    <scope>NUCLEOTIDE SEQUENCE</scope>
</reference>
<dbReference type="GO" id="GO:0044183">
    <property type="term" value="F:protein folding chaperone"/>
    <property type="evidence" value="ECO:0007669"/>
    <property type="project" value="TreeGrafter"/>
</dbReference>
<dbReference type="GO" id="GO:0051082">
    <property type="term" value="F:unfolded protein binding"/>
    <property type="evidence" value="ECO:0007669"/>
    <property type="project" value="InterPro"/>
</dbReference>
<sequence>QLLHRLYHEERPRLFAARALGFGCSCSRARVEAMLSTLGRAEVEAALAARDGEIEVICEFCAARYTLDAVDAERVLAVSPSAPVSSTPH</sequence>
<proteinExistence type="predicted"/>
<dbReference type="Gene3D" id="3.90.1280.10">
    <property type="entry name" value="HSP33 redox switch-like"/>
    <property type="match status" value="1"/>
</dbReference>
<name>T0YJW4_9ZZZZ</name>
<evidence type="ECO:0000313" key="1">
    <source>
        <dbReference type="EMBL" id="EQD35731.1"/>
    </source>
</evidence>
<dbReference type="PANTHER" id="PTHR30111:SF1">
    <property type="entry name" value="33 KDA CHAPERONIN"/>
    <property type="match status" value="1"/>
</dbReference>
<dbReference type="GO" id="GO:0042026">
    <property type="term" value="P:protein refolding"/>
    <property type="evidence" value="ECO:0007669"/>
    <property type="project" value="TreeGrafter"/>
</dbReference>
<dbReference type="InterPro" id="IPR016154">
    <property type="entry name" value="Heat_shock_Hsp33_C"/>
</dbReference>
<reference evidence="1" key="2">
    <citation type="journal article" date="2014" name="ISME J.">
        <title>Microbial stratification in low pH oxic and suboxic macroscopic growths along an acid mine drainage.</title>
        <authorList>
            <person name="Mendez-Garcia C."/>
            <person name="Mesa V."/>
            <person name="Sprenger R.R."/>
            <person name="Richter M."/>
            <person name="Diez M.S."/>
            <person name="Solano J."/>
            <person name="Bargiela R."/>
            <person name="Golyshina O.V."/>
            <person name="Manteca A."/>
            <person name="Ramos J.L."/>
            <person name="Gallego J.R."/>
            <person name="Llorente I."/>
            <person name="Martins Dos Santos V.A."/>
            <person name="Jensen O.N."/>
            <person name="Pelaez A.I."/>
            <person name="Sanchez J."/>
            <person name="Ferrer M."/>
        </authorList>
    </citation>
    <scope>NUCLEOTIDE SEQUENCE</scope>
</reference>
<organism evidence="1">
    <name type="scientific">mine drainage metagenome</name>
    <dbReference type="NCBI Taxonomy" id="410659"/>
    <lineage>
        <taxon>unclassified sequences</taxon>
        <taxon>metagenomes</taxon>
        <taxon>ecological metagenomes</taxon>
    </lineage>
</organism>
<dbReference type="GO" id="GO:0005737">
    <property type="term" value="C:cytoplasm"/>
    <property type="evidence" value="ECO:0007669"/>
    <property type="project" value="InterPro"/>
</dbReference>
<accession>T0YJW4</accession>
<comment type="caution">
    <text evidence="1">The sequence shown here is derived from an EMBL/GenBank/DDBJ whole genome shotgun (WGS) entry which is preliminary data.</text>
</comment>
<dbReference type="SUPFAM" id="SSF118352">
    <property type="entry name" value="HSP33 redox switch-like"/>
    <property type="match status" value="1"/>
</dbReference>
<dbReference type="AlphaFoldDB" id="T0YJW4"/>
<dbReference type="PANTHER" id="PTHR30111">
    <property type="entry name" value="33 KDA CHAPERONIN"/>
    <property type="match status" value="1"/>
</dbReference>
<gene>
    <name evidence="1" type="ORF">B1B_16792</name>
</gene>
<feature type="non-terminal residue" evidence="1">
    <location>
        <position position="1"/>
    </location>
</feature>
<dbReference type="Pfam" id="PF01430">
    <property type="entry name" value="HSP33"/>
    <property type="match status" value="1"/>
</dbReference>
<protein>
    <submittedName>
        <fullName evidence="1">Heat shock protein Hsp33 protein</fullName>
    </submittedName>
</protein>
<dbReference type="InterPro" id="IPR000397">
    <property type="entry name" value="Heat_shock_Hsp33"/>
</dbReference>
<keyword evidence="1" id="KW-0346">Stress response</keyword>